<evidence type="ECO:0000256" key="2">
    <source>
        <dbReference type="ARBA" id="ARBA00012483"/>
    </source>
</evidence>
<dbReference type="GO" id="GO:0004771">
    <property type="term" value="F:sterol ester esterase activity"/>
    <property type="evidence" value="ECO:0007669"/>
    <property type="project" value="TreeGrafter"/>
</dbReference>
<comment type="catalytic activity">
    <reaction evidence="1">
        <text>S-ubiquitinyl-[E2 ubiquitin-conjugating enzyme]-L-cysteine + [acceptor protein]-L-lysine = [E2 ubiquitin-conjugating enzyme]-L-cysteine + N(6)-ubiquitinyl-[acceptor protein]-L-lysine.</text>
        <dbReference type="EC" id="2.3.2.27"/>
    </reaction>
</comment>
<dbReference type="VEuPathDB" id="FungiDB:Z519_08808"/>
<evidence type="ECO:0000256" key="4">
    <source>
        <dbReference type="ARBA" id="ARBA00022723"/>
    </source>
</evidence>
<dbReference type="AlphaFoldDB" id="A0A0D2HHA1"/>
<dbReference type="Pfam" id="PF13639">
    <property type="entry name" value="zf-RING_2"/>
    <property type="match status" value="1"/>
</dbReference>
<dbReference type="PANTHER" id="PTHR23025:SF3">
    <property type="entry name" value="HORMONE-SENSITIVE LIPASE"/>
    <property type="match status" value="1"/>
</dbReference>
<feature type="compositionally biased region" description="Basic and acidic residues" evidence="9">
    <location>
        <begin position="321"/>
        <end position="332"/>
    </location>
</feature>
<feature type="region of interest" description="Disordered" evidence="9">
    <location>
        <begin position="46"/>
        <end position="83"/>
    </location>
</feature>
<reference evidence="11" key="1">
    <citation type="submission" date="2015-01" db="EMBL/GenBank/DDBJ databases">
        <title>The Genome Sequence of Cladophialophora bantiana CBS 173.52.</title>
        <authorList>
            <consortium name="The Broad Institute Genomics Platform"/>
            <person name="Cuomo C."/>
            <person name="de Hoog S."/>
            <person name="Gorbushina A."/>
            <person name="Stielow B."/>
            <person name="Teixiera M."/>
            <person name="Abouelleil A."/>
            <person name="Chapman S.B."/>
            <person name="Priest M."/>
            <person name="Young S.K."/>
            <person name="Wortman J."/>
            <person name="Nusbaum C."/>
            <person name="Birren B."/>
        </authorList>
    </citation>
    <scope>NUCLEOTIDE SEQUENCE [LARGE SCALE GENOMIC DNA]</scope>
    <source>
        <strain evidence="11">CBS 173.52</strain>
    </source>
</reference>
<dbReference type="GO" id="GO:0061630">
    <property type="term" value="F:ubiquitin protein ligase activity"/>
    <property type="evidence" value="ECO:0007669"/>
    <property type="project" value="UniProtKB-EC"/>
</dbReference>
<dbReference type="InterPro" id="IPR029058">
    <property type="entry name" value="AB_hydrolase_fold"/>
</dbReference>
<evidence type="ECO:0000256" key="6">
    <source>
        <dbReference type="ARBA" id="ARBA00022786"/>
    </source>
</evidence>
<dbReference type="EC" id="2.3.2.27" evidence="2"/>
<keyword evidence="5 8" id="KW-0863">Zinc-finger</keyword>
<evidence type="ECO:0000256" key="8">
    <source>
        <dbReference type="PROSITE-ProRule" id="PRU00175"/>
    </source>
</evidence>
<evidence type="ECO:0000259" key="10">
    <source>
        <dbReference type="PROSITE" id="PS50089"/>
    </source>
</evidence>
<dbReference type="PANTHER" id="PTHR23025">
    <property type="entry name" value="TRIACYLGLYCEROL LIPASE"/>
    <property type="match status" value="1"/>
</dbReference>
<dbReference type="InterPro" id="IPR013083">
    <property type="entry name" value="Znf_RING/FYVE/PHD"/>
</dbReference>
<dbReference type="FunFam" id="3.30.40.10:FF:000127">
    <property type="entry name" value="E3 ubiquitin-protein ligase RNF181"/>
    <property type="match status" value="1"/>
</dbReference>
<feature type="compositionally biased region" description="Low complexity" evidence="9">
    <location>
        <begin position="52"/>
        <end position="69"/>
    </location>
</feature>
<dbReference type="Gene3D" id="3.40.50.1820">
    <property type="entry name" value="alpha/beta hydrolase"/>
    <property type="match status" value="2"/>
</dbReference>
<dbReference type="CDD" id="cd16454">
    <property type="entry name" value="RING-H2_PA-TM-RING"/>
    <property type="match status" value="1"/>
</dbReference>
<evidence type="ECO:0000256" key="5">
    <source>
        <dbReference type="ARBA" id="ARBA00022771"/>
    </source>
</evidence>
<feature type="region of interest" description="Disordered" evidence="9">
    <location>
        <begin position="769"/>
        <end position="788"/>
    </location>
</feature>
<dbReference type="OrthoDB" id="5570009at2759"/>
<evidence type="ECO:0000313" key="12">
    <source>
        <dbReference type="Proteomes" id="UP000053789"/>
    </source>
</evidence>
<dbReference type="HOGENOM" id="CLU_283138_0_0_1"/>
<keyword evidence="7" id="KW-0862">Zinc</keyword>
<dbReference type="GeneID" id="27701736"/>
<sequence>MSRIRGERVFCHQCQNEWDRAHGGLTCPRCEGDFTEILEPSEALSTYQFGQEPSLPSSLEPASSPLGGLHSHNPWSEDADDDDGTNFTTFEFTTTGGAGRMVLSTRSWRSDGRNVRTDGLREIIDEIEQLLTRPGEPQNRGMPGPFGPLSPFGFPRGQGAGGLDGHHLHLQPAGLQDLFSLILQSMQPDGLHGPDTDDRRRGGNVPLPFDLVHQMLNPANARAGDIAHSQEAFDRIMSDLMDLHDLSPNAPPPASEEAILSLSKKKMDREMLGEEGKAECSICMDNVELGNEVTVLPCNHWFHGDCVTAWLKEHDTCPHCRKPITDPEDHQRPGPSRRRTSRRASSGLSPRAFGTDGGRPNLAERTREMQEISDYLSRRQRDNDLEHAEAHRHSSIQNHVLGRPSSQFRKVQVFAVVSFWSLYLLRGDKHGPPLIRSISQRLSKRFTVWQSVVLTFLWLYICRNFAKIVGLESPEPLANLYNSSYFRATWITTALDAGFWSAMRIKNKTIRDLCSIIFSVYYLFSAEQADEKVRKVRAVLTVDHLRVAWNKPNTPYLKFFTALLRPRFTKYKPRRIRIPRPKQSHYKEPVVAWMYFDGSLAELEKQGNVVLDIPGGGFVAMDPRTSDDKLLALAGRTGLPILSLDYRKAPEHPYPYALNECFDVYTQIVETRGRCIGMKPDTCPRIVITGDSAGGNLACGTTLMVIQSNQSGASRGILPSPAGLVLLYPALDFNIGSWMTDDQMALIRNPRTAKKYELFIKRKSEDIDRRYTPTTPRPVSDDEDDPGHDFFAPRVENPAQGEELLDRKSTDVEAQKQAVALSKPQPLKTRLAVSSIISYFGDRILTPEMMRAMIILYVGPYHRPDFTTDHLLCPAVASEGLLAKFPKTYFLTGERDPLVDDTVIFAGRLRQAKLHLFRERQEAGLEKSTAEFNEKDHVEVTLIPGISHGFVSFVSIFPEGWKHIFRCGKWIQEIFARPPHQFEGPAIESRLRKGTFTHDSGSSLELATTTQTMHHKRTPTGESMDEDAPLVMSSLAPSKEAMARQDGAIKEDSKRGRLEEKQKGPDSLGRSKSLVSLGSEEDLLKRRMKGLTKGLLGSHGS</sequence>
<dbReference type="RefSeq" id="XP_016616834.1">
    <property type="nucleotide sequence ID" value="XM_016766536.1"/>
</dbReference>
<keyword evidence="12" id="KW-1185">Reference proteome</keyword>
<keyword evidence="6" id="KW-0833">Ubl conjugation pathway</keyword>
<accession>A0A0D2HHA1</accession>
<dbReference type="GO" id="GO:0005829">
    <property type="term" value="C:cytosol"/>
    <property type="evidence" value="ECO:0007669"/>
    <property type="project" value="TreeGrafter"/>
</dbReference>
<protein>
    <recommendedName>
        <fullName evidence="2">RING-type E3 ubiquitin transferase</fullName>
        <ecNumber evidence="2">2.3.2.27</ecNumber>
    </recommendedName>
</protein>
<dbReference type="SUPFAM" id="SSF53474">
    <property type="entry name" value="alpha/beta-Hydrolases"/>
    <property type="match status" value="1"/>
</dbReference>
<dbReference type="Pfam" id="PF07859">
    <property type="entry name" value="Abhydrolase_3"/>
    <property type="match status" value="2"/>
</dbReference>
<feature type="region of interest" description="Disordered" evidence="9">
    <location>
        <begin position="998"/>
        <end position="1101"/>
    </location>
</feature>
<evidence type="ECO:0000256" key="9">
    <source>
        <dbReference type="SAM" id="MobiDB-lite"/>
    </source>
</evidence>
<organism evidence="11 12">
    <name type="scientific">Cladophialophora bantiana (strain ATCC 10958 / CBS 173.52 / CDC B-1940 / NIH 8579)</name>
    <name type="common">Xylohypha bantiana</name>
    <dbReference type="NCBI Taxonomy" id="1442370"/>
    <lineage>
        <taxon>Eukaryota</taxon>
        <taxon>Fungi</taxon>
        <taxon>Dikarya</taxon>
        <taxon>Ascomycota</taxon>
        <taxon>Pezizomycotina</taxon>
        <taxon>Eurotiomycetes</taxon>
        <taxon>Chaetothyriomycetidae</taxon>
        <taxon>Chaetothyriales</taxon>
        <taxon>Herpotrichiellaceae</taxon>
        <taxon>Cladophialophora</taxon>
    </lineage>
</organism>
<dbReference type="SMART" id="SM00184">
    <property type="entry name" value="RING"/>
    <property type="match status" value="1"/>
</dbReference>
<name>A0A0D2HHA1_CLAB1</name>
<dbReference type="GO" id="GO:0019433">
    <property type="term" value="P:triglyceride catabolic process"/>
    <property type="evidence" value="ECO:0007669"/>
    <property type="project" value="TreeGrafter"/>
</dbReference>
<dbReference type="Proteomes" id="UP000053789">
    <property type="component" value="Unassembled WGS sequence"/>
</dbReference>
<keyword evidence="4" id="KW-0479">Metal-binding</keyword>
<dbReference type="GO" id="GO:0004806">
    <property type="term" value="F:triacylglycerol lipase activity"/>
    <property type="evidence" value="ECO:0007669"/>
    <property type="project" value="TreeGrafter"/>
</dbReference>
<feature type="region of interest" description="Disordered" evidence="9">
    <location>
        <begin position="321"/>
        <end position="366"/>
    </location>
</feature>
<evidence type="ECO:0000256" key="7">
    <source>
        <dbReference type="ARBA" id="ARBA00022833"/>
    </source>
</evidence>
<evidence type="ECO:0000313" key="11">
    <source>
        <dbReference type="EMBL" id="KIW90165.1"/>
    </source>
</evidence>
<dbReference type="GO" id="GO:0008270">
    <property type="term" value="F:zinc ion binding"/>
    <property type="evidence" value="ECO:0007669"/>
    <property type="project" value="UniProtKB-KW"/>
</dbReference>
<dbReference type="SUPFAM" id="SSF57850">
    <property type="entry name" value="RING/U-box"/>
    <property type="match status" value="1"/>
</dbReference>
<gene>
    <name evidence="11" type="ORF">Z519_08808</name>
</gene>
<feature type="domain" description="RING-type" evidence="10">
    <location>
        <begin position="280"/>
        <end position="321"/>
    </location>
</feature>
<feature type="compositionally biased region" description="Basic and acidic residues" evidence="9">
    <location>
        <begin position="1041"/>
        <end position="1064"/>
    </location>
</feature>
<evidence type="ECO:0000256" key="1">
    <source>
        <dbReference type="ARBA" id="ARBA00000900"/>
    </source>
</evidence>
<dbReference type="GO" id="GO:0016567">
    <property type="term" value="P:protein ubiquitination"/>
    <property type="evidence" value="ECO:0007669"/>
    <property type="project" value="UniProtKB-ARBA"/>
</dbReference>
<dbReference type="InterPro" id="IPR001841">
    <property type="entry name" value="Znf_RING"/>
</dbReference>
<keyword evidence="3" id="KW-0808">Transferase</keyword>
<feature type="compositionally biased region" description="Polar residues" evidence="9">
    <location>
        <begin position="998"/>
        <end position="1012"/>
    </location>
</feature>
<proteinExistence type="predicted"/>
<dbReference type="EMBL" id="KN846993">
    <property type="protein sequence ID" value="KIW90165.1"/>
    <property type="molecule type" value="Genomic_DNA"/>
</dbReference>
<dbReference type="PROSITE" id="PS50089">
    <property type="entry name" value="ZF_RING_2"/>
    <property type="match status" value="1"/>
</dbReference>
<dbReference type="Gene3D" id="3.30.40.10">
    <property type="entry name" value="Zinc/RING finger domain, C3HC4 (zinc finger)"/>
    <property type="match status" value="1"/>
</dbReference>
<evidence type="ECO:0000256" key="3">
    <source>
        <dbReference type="ARBA" id="ARBA00022679"/>
    </source>
</evidence>
<dbReference type="InterPro" id="IPR013094">
    <property type="entry name" value="AB_hydrolase_3"/>
</dbReference>